<accession>A0A3P7KCH1</accession>
<gene>
    <name evidence="2" type="ORF">SVUK_LOCUS20965</name>
</gene>
<feature type="coiled-coil region" evidence="1">
    <location>
        <begin position="47"/>
        <end position="104"/>
    </location>
</feature>
<name>A0A3P7KCH1_STRVU</name>
<sequence length="186" mass="21906">MYLIQSWAAVSLSPPENGDKKANNEGNSPVFSDIPEVYFTNKSFVWLDNRENELENRLEKLNKILSEIKEEKIQKIKDNVAKWQSKYEKRLLDLEQSMLNFEKKCKYEKVDLNEQISRVEEMSDTNVAVRQRIEKKLVAYGAKLKSGQNQRFLTVIVNMLRGLLYYMAQFRDTFLDMKHISTNVKD</sequence>
<dbReference type="AlphaFoldDB" id="A0A3P7KCH1"/>
<protein>
    <submittedName>
        <fullName evidence="2">Uncharacterized protein</fullName>
    </submittedName>
</protein>
<dbReference type="EMBL" id="UYYB01148025">
    <property type="protein sequence ID" value="VDM85967.1"/>
    <property type="molecule type" value="Genomic_DNA"/>
</dbReference>
<organism evidence="2 3">
    <name type="scientific">Strongylus vulgaris</name>
    <name type="common">Blood worm</name>
    <dbReference type="NCBI Taxonomy" id="40348"/>
    <lineage>
        <taxon>Eukaryota</taxon>
        <taxon>Metazoa</taxon>
        <taxon>Ecdysozoa</taxon>
        <taxon>Nematoda</taxon>
        <taxon>Chromadorea</taxon>
        <taxon>Rhabditida</taxon>
        <taxon>Rhabditina</taxon>
        <taxon>Rhabditomorpha</taxon>
        <taxon>Strongyloidea</taxon>
        <taxon>Strongylidae</taxon>
        <taxon>Strongylus</taxon>
    </lineage>
</organism>
<evidence type="ECO:0000256" key="1">
    <source>
        <dbReference type="SAM" id="Coils"/>
    </source>
</evidence>
<dbReference type="Proteomes" id="UP000270094">
    <property type="component" value="Unassembled WGS sequence"/>
</dbReference>
<keyword evidence="1" id="KW-0175">Coiled coil</keyword>
<evidence type="ECO:0000313" key="3">
    <source>
        <dbReference type="Proteomes" id="UP000270094"/>
    </source>
</evidence>
<feature type="non-terminal residue" evidence="2">
    <location>
        <position position="186"/>
    </location>
</feature>
<keyword evidence="3" id="KW-1185">Reference proteome</keyword>
<dbReference type="OrthoDB" id="5871666at2759"/>
<reference evidence="2 3" key="1">
    <citation type="submission" date="2018-11" db="EMBL/GenBank/DDBJ databases">
        <authorList>
            <consortium name="Pathogen Informatics"/>
        </authorList>
    </citation>
    <scope>NUCLEOTIDE SEQUENCE [LARGE SCALE GENOMIC DNA]</scope>
</reference>
<proteinExistence type="predicted"/>
<evidence type="ECO:0000313" key="2">
    <source>
        <dbReference type="EMBL" id="VDM85967.1"/>
    </source>
</evidence>